<dbReference type="InterPro" id="IPR036691">
    <property type="entry name" value="Endo/exonu/phosph_ase_sf"/>
</dbReference>
<dbReference type="Proteomes" id="UP001189429">
    <property type="component" value="Unassembled WGS sequence"/>
</dbReference>
<evidence type="ECO:0000313" key="2">
    <source>
        <dbReference type="EMBL" id="CAK0879298.1"/>
    </source>
</evidence>
<comment type="caution">
    <text evidence="2">The sequence shown here is derived from an EMBL/GenBank/DDBJ whole genome shotgun (WGS) entry which is preliminary data.</text>
</comment>
<protein>
    <recommendedName>
        <fullName evidence="4">Endonuclease/exonuclease/phosphatase domain-containing protein</fullName>
    </recommendedName>
</protein>
<feature type="compositionally biased region" description="Acidic residues" evidence="1">
    <location>
        <begin position="561"/>
        <end position="578"/>
    </location>
</feature>
<keyword evidence="3" id="KW-1185">Reference proteome</keyword>
<proteinExistence type="predicted"/>
<feature type="region of interest" description="Disordered" evidence="1">
    <location>
        <begin position="214"/>
        <end position="280"/>
    </location>
</feature>
<dbReference type="Gene3D" id="3.60.10.10">
    <property type="entry name" value="Endonuclease/exonuclease/phosphatase"/>
    <property type="match status" value="1"/>
</dbReference>
<evidence type="ECO:0008006" key="4">
    <source>
        <dbReference type="Google" id="ProtNLM"/>
    </source>
</evidence>
<evidence type="ECO:0000256" key="1">
    <source>
        <dbReference type="SAM" id="MobiDB-lite"/>
    </source>
</evidence>
<feature type="non-terminal residue" evidence="2">
    <location>
        <position position="1"/>
    </location>
</feature>
<reference evidence="2" key="1">
    <citation type="submission" date="2023-10" db="EMBL/GenBank/DDBJ databases">
        <authorList>
            <person name="Chen Y."/>
            <person name="Shah S."/>
            <person name="Dougan E. K."/>
            <person name="Thang M."/>
            <person name="Chan C."/>
        </authorList>
    </citation>
    <scope>NUCLEOTIDE SEQUENCE [LARGE SCALE GENOMIC DNA]</scope>
</reference>
<dbReference type="EMBL" id="CAUYUJ010017938">
    <property type="protein sequence ID" value="CAK0879298.1"/>
    <property type="molecule type" value="Genomic_DNA"/>
</dbReference>
<evidence type="ECO:0000313" key="3">
    <source>
        <dbReference type="Proteomes" id="UP001189429"/>
    </source>
</evidence>
<sequence>AAKGKGKGKHLQQQAALEEQLEAVIKGGGSEQAKATQALLDATRAAGKKAESAQPITQQVTAAASKVQKAQTAFDKAQSQQLKLTMELEKCKSTMQHAAATLARAEAERATLFRSMVPTVAAQTPAQAGVSSNTIDLSALMPAQSVDESLFTLSLGEEFSNADGLIPPSDVAELDKRKKAVMEALMHTLRATFGEAHDKLKEHRDKLAEMREKITKRRRENSPGPPPVAGAGAAAGAAAAPAGDAAAQAAGQAPDAPAASAAPAAAPGGDAPAAATAPGAHDAVEAARLAAIESKLKEEAEATLATARSTAASAETHVPVAGSHDLLHDWRKAGYIGMLSAAYESNGKSKAGGITMGTHKKYKVQSMRHLASSPSDQVGLRDLDRDPKDQPGIDFRDMVAMQLRAQGQSLLIVGVYMTSSVGPKANASKLANAGTLVSTIQGPWLAIGDWNMTPKELASTGWLALVNGAIITPTNTEYTCTLGSGRMLDYMVVSQHAVPWVESLLADFQAVEEAGKAHYGLKLQLNFDASRARAWITRRKLSIKSPPPLQYSLFGEDEDELFTDEEDTDVPEDNDDEQVAVSDSELDTYASIQAEWSAEAKGLLWQQ</sequence>
<accession>A0ABN9W021</accession>
<feature type="region of interest" description="Disordered" evidence="1">
    <location>
        <begin position="561"/>
        <end position="584"/>
    </location>
</feature>
<name>A0ABN9W021_9DINO</name>
<feature type="non-terminal residue" evidence="2">
    <location>
        <position position="607"/>
    </location>
</feature>
<gene>
    <name evidence="2" type="ORF">PCOR1329_LOCUS62764</name>
</gene>
<feature type="compositionally biased region" description="Low complexity" evidence="1">
    <location>
        <begin position="229"/>
        <end position="280"/>
    </location>
</feature>
<organism evidence="2 3">
    <name type="scientific">Prorocentrum cordatum</name>
    <dbReference type="NCBI Taxonomy" id="2364126"/>
    <lineage>
        <taxon>Eukaryota</taxon>
        <taxon>Sar</taxon>
        <taxon>Alveolata</taxon>
        <taxon>Dinophyceae</taxon>
        <taxon>Prorocentrales</taxon>
        <taxon>Prorocentraceae</taxon>
        <taxon>Prorocentrum</taxon>
    </lineage>
</organism>
<dbReference type="SUPFAM" id="SSF56219">
    <property type="entry name" value="DNase I-like"/>
    <property type="match status" value="1"/>
</dbReference>